<comment type="caution">
    <text evidence="3">The sequence shown here is derived from an EMBL/GenBank/DDBJ whole genome shotgun (WGS) entry which is preliminary data.</text>
</comment>
<dbReference type="Proteomes" id="UP000488956">
    <property type="component" value="Unassembled WGS sequence"/>
</dbReference>
<dbReference type="EMBL" id="QXFX01002796">
    <property type="protein sequence ID" value="KAE9073560.1"/>
    <property type="molecule type" value="Genomic_DNA"/>
</dbReference>
<feature type="chain" id="PRO_5026181536" evidence="2">
    <location>
        <begin position="20"/>
        <end position="198"/>
    </location>
</feature>
<evidence type="ECO:0000313" key="3">
    <source>
        <dbReference type="EMBL" id="KAE9073560.1"/>
    </source>
</evidence>
<evidence type="ECO:0000313" key="4">
    <source>
        <dbReference type="Proteomes" id="UP000488956"/>
    </source>
</evidence>
<evidence type="ECO:0000256" key="2">
    <source>
        <dbReference type="SAM" id="SignalP"/>
    </source>
</evidence>
<gene>
    <name evidence="3" type="ORF">PF010_g25022</name>
</gene>
<feature type="region of interest" description="Disordered" evidence="1">
    <location>
        <begin position="112"/>
        <end position="135"/>
    </location>
</feature>
<evidence type="ECO:0000256" key="1">
    <source>
        <dbReference type="SAM" id="MobiDB-lite"/>
    </source>
</evidence>
<sequence length="198" mass="20183">MRLGTVITLASAAVGLASAEVWVPVQNDAVYSLPDGRGQPCSGTGAMPLGLECPRKGDMAVSDCHSALETFDGTNCVAMVDAECAMIARSQWGCVFPYTTAEQRRLKTAFAATSTNAPSATTAPPRNYSTPRNHSAPCNHGAPGNNGASSGCNKGAPRGCNNGTPCGCNHGTPCYHSTSCGCNNGATGGCNHGAPCYH</sequence>
<feature type="compositionally biased region" description="Low complexity" evidence="1">
    <location>
        <begin position="112"/>
        <end position="125"/>
    </location>
</feature>
<organism evidence="3 4">
    <name type="scientific">Phytophthora fragariae</name>
    <dbReference type="NCBI Taxonomy" id="53985"/>
    <lineage>
        <taxon>Eukaryota</taxon>
        <taxon>Sar</taxon>
        <taxon>Stramenopiles</taxon>
        <taxon>Oomycota</taxon>
        <taxon>Peronosporomycetes</taxon>
        <taxon>Peronosporales</taxon>
        <taxon>Peronosporaceae</taxon>
        <taxon>Phytophthora</taxon>
    </lineage>
</organism>
<protein>
    <submittedName>
        <fullName evidence="3">Uncharacterized protein</fullName>
    </submittedName>
</protein>
<proteinExistence type="predicted"/>
<keyword evidence="2" id="KW-0732">Signal</keyword>
<name>A0A6G0K0V5_9STRA</name>
<reference evidence="3 4" key="1">
    <citation type="submission" date="2018-09" db="EMBL/GenBank/DDBJ databases">
        <title>Genomic investigation of the strawberry pathogen Phytophthora fragariae indicates pathogenicity is determined by transcriptional variation in three key races.</title>
        <authorList>
            <person name="Adams T.M."/>
            <person name="Armitage A.D."/>
            <person name="Sobczyk M.K."/>
            <person name="Bates H.J."/>
            <person name="Dunwell J.M."/>
            <person name="Nellist C.F."/>
            <person name="Harrison R.J."/>
        </authorList>
    </citation>
    <scope>NUCLEOTIDE SEQUENCE [LARGE SCALE GENOMIC DNA]</scope>
    <source>
        <strain evidence="3 4">ONT-3</strain>
    </source>
</reference>
<dbReference type="AlphaFoldDB" id="A0A6G0K0V5"/>
<feature type="signal peptide" evidence="2">
    <location>
        <begin position="1"/>
        <end position="19"/>
    </location>
</feature>
<accession>A0A6G0K0V5</accession>